<dbReference type="EMBL" id="CAWYQH010000152">
    <property type="protein sequence ID" value="CAK8695376.1"/>
    <property type="molecule type" value="Genomic_DNA"/>
</dbReference>
<evidence type="ECO:0000313" key="2">
    <source>
        <dbReference type="Proteomes" id="UP001642483"/>
    </source>
</evidence>
<reference evidence="1 2" key="1">
    <citation type="submission" date="2024-02" db="EMBL/GenBank/DDBJ databases">
        <authorList>
            <person name="Daric V."/>
            <person name="Darras S."/>
        </authorList>
    </citation>
    <scope>NUCLEOTIDE SEQUENCE [LARGE SCALE GENOMIC DNA]</scope>
</reference>
<evidence type="ECO:0000313" key="1">
    <source>
        <dbReference type="EMBL" id="CAK8695376.1"/>
    </source>
</evidence>
<proteinExistence type="predicted"/>
<comment type="caution">
    <text evidence="1">The sequence shown here is derived from an EMBL/GenBank/DDBJ whole genome shotgun (WGS) entry which is preliminary data.</text>
</comment>
<gene>
    <name evidence="1" type="ORF">CVLEPA_LOCUS28659</name>
</gene>
<sequence>MNWSNFCDEVIKHGGLYVEYAYLQNRDKILGEKRKFGKFPYLTLRDERYKLWEINGEVFTYVSPTRCIVYGAHSTFFLIVCGISTPTPLSQCQKAVAYGLKRLKEL</sequence>
<keyword evidence="2" id="KW-1185">Reference proteome</keyword>
<dbReference type="Proteomes" id="UP001642483">
    <property type="component" value="Unassembled WGS sequence"/>
</dbReference>
<protein>
    <recommendedName>
        <fullName evidence="3">Profilin</fullName>
    </recommendedName>
</protein>
<organism evidence="1 2">
    <name type="scientific">Clavelina lepadiformis</name>
    <name type="common">Light-bulb sea squirt</name>
    <name type="synonym">Ascidia lepadiformis</name>
    <dbReference type="NCBI Taxonomy" id="159417"/>
    <lineage>
        <taxon>Eukaryota</taxon>
        <taxon>Metazoa</taxon>
        <taxon>Chordata</taxon>
        <taxon>Tunicata</taxon>
        <taxon>Ascidiacea</taxon>
        <taxon>Aplousobranchia</taxon>
        <taxon>Clavelinidae</taxon>
        <taxon>Clavelina</taxon>
    </lineage>
</organism>
<name>A0ABP0GUG9_CLALP</name>
<accession>A0ABP0GUG9</accession>
<evidence type="ECO:0008006" key="3">
    <source>
        <dbReference type="Google" id="ProtNLM"/>
    </source>
</evidence>